<dbReference type="SUPFAM" id="SSF82866">
    <property type="entry name" value="Multidrug efflux transporter AcrB transmembrane domain"/>
    <property type="match status" value="2"/>
</dbReference>
<keyword evidence="4 8" id="KW-0812">Transmembrane</keyword>
<keyword evidence="3" id="KW-1003">Cell membrane</keyword>
<evidence type="ECO:0000259" key="9">
    <source>
        <dbReference type="Pfam" id="PF03176"/>
    </source>
</evidence>
<evidence type="ECO:0000256" key="7">
    <source>
        <dbReference type="SAM" id="MobiDB-lite"/>
    </source>
</evidence>
<feature type="domain" description="Membrane transport protein MMPL" evidence="9">
    <location>
        <begin position="82"/>
        <end position="403"/>
    </location>
</feature>
<keyword evidence="11" id="KW-1185">Reference proteome</keyword>
<feature type="transmembrane region" description="Helical" evidence="8">
    <location>
        <begin position="629"/>
        <end position="650"/>
    </location>
</feature>
<feature type="transmembrane region" description="Helical" evidence="8">
    <location>
        <begin position="698"/>
        <end position="722"/>
    </location>
</feature>
<comment type="similarity">
    <text evidence="2">Belongs to the resistance-nodulation-cell division (RND) (TC 2.A.6) family. MmpL subfamily.</text>
</comment>
<name>A0ABX9WB81_9ACTN</name>
<feature type="transmembrane region" description="Helical" evidence="8">
    <location>
        <begin position="585"/>
        <end position="609"/>
    </location>
</feature>
<reference evidence="10 11" key="1">
    <citation type="submission" date="2018-11" db="EMBL/GenBank/DDBJ databases">
        <title>Micromonospora sp. PPF5-17, a new actinomycetes isolated from a hot spring soil.</title>
        <authorList>
            <person name="Thawai C."/>
        </authorList>
    </citation>
    <scope>NUCLEOTIDE SEQUENCE [LARGE SCALE GENOMIC DNA]</scope>
    <source>
        <strain evidence="10 11">PPF5-17</strain>
    </source>
</reference>
<evidence type="ECO:0000256" key="8">
    <source>
        <dbReference type="SAM" id="Phobius"/>
    </source>
</evidence>
<evidence type="ECO:0000256" key="5">
    <source>
        <dbReference type="ARBA" id="ARBA00022989"/>
    </source>
</evidence>
<evidence type="ECO:0000256" key="1">
    <source>
        <dbReference type="ARBA" id="ARBA00004651"/>
    </source>
</evidence>
<sequence>MRYGDATIASVTQSTTAPPTGAAFPPDHHRRSPGPPRPGPLGRLAGLAYRRRGRVLIAWAVGLVFAFGLSAAFGGETANGSSAPGSDSEQAQRLLAERFPAQSGDIVRVVVRAGDVTGADVRRDVGALLGELGRLPHVASVEDPYSAGGTIAPDGRTLAARVYLDVTNPNDMPVEDTERLLAAAGAAERDGLEVALGGRAVQLAEATQSGSELIGLLAAAVILLIMFGSVVAAGLPLAMAIGALAVSASLVGVVAAVVTVPDFAPIIGMTLGIALGIDYALLLVTRFREWRAVGLDPEAATVATLDTAGRAVLVAGGTVLVSMSGLFAVGMSIMNGTAVVTMVATLVVVVAAVTLFPALLGYLGRRIDRLRLPLPRRRAAQVAPDGHLVPAAGWSRWSGLVRRHKVLAAVAGVAVLLALAAPFLGVHFGLPDAGNDPEDTSNRQAYDMLAEGFGPGENGPLLVVAQVSPADDEAALRRLRADLGDTAGVAAVSPPRLNPAGDTALITVVPTTGPQEAATEDLVQNLRDEVIPAATAGTRTDVHVGGATAATIDVNALIAGRLALLIGGVVVVSMLLLLVAFRSVVIAVTAAVMNLLSVAAAYGVVAFFLEGGWAGRLVGIDTATPMAAFVPVIMFALLFGLSMDYEVFLISRVRESWVRTRDNSRAIVSGLASTGRVITAAAAIMIVVFASLVPSDQVFIKVFGLGMVAAILVDATVIRMLLVPAVMHLLGRSNWWLPRGLERRLPHLHVEGTPDAFLRPVTTAEPTPSR</sequence>
<feature type="transmembrane region" description="Helical" evidence="8">
    <location>
        <begin position="240"/>
        <end position="260"/>
    </location>
</feature>
<feature type="transmembrane region" description="Helical" evidence="8">
    <location>
        <begin position="55"/>
        <end position="74"/>
    </location>
</feature>
<dbReference type="EMBL" id="RJLN01000090">
    <property type="protein sequence ID" value="RNL91751.1"/>
    <property type="molecule type" value="Genomic_DNA"/>
</dbReference>
<accession>A0ABX9WB81</accession>
<organism evidence="10 11">
    <name type="scientific">Micromonospora solifontis</name>
    <dbReference type="NCBI Taxonomy" id="2487138"/>
    <lineage>
        <taxon>Bacteria</taxon>
        <taxon>Bacillati</taxon>
        <taxon>Actinomycetota</taxon>
        <taxon>Actinomycetes</taxon>
        <taxon>Micromonosporales</taxon>
        <taxon>Micromonosporaceae</taxon>
        <taxon>Micromonospora</taxon>
    </lineage>
</organism>
<evidence type="ECO:0000313" key="10">
    <source>
        <dbReference type="EMBL" id="RNL91751.1"/>
    </source>
</evidence>
<feature type="transmembrane region" description="Helical" evidence="8">
    <location>
        <begin position="671"/>
        <end position="692"/>
    </location>
</feature>
<dbReference type="Gene3D" id="1.20.1640.10">
    <property type="entry name" value="Multidrug efflux transporter AcrB transmembrane domain"/>
    <property type="match status" value="2"/>
</dbReference>
<feature type="transmembrane region" description="Helical" evidence="8">
    <location>
        <begin position="406"/>
        <end position="430"/>
    </location>
</feature>
<feature type="domain" description="Membrane transport protein MMPL" evidence="9">
    <location>
        <begin position="444"/>
        <end position="739"/>
    </location>
</feature>
<evidence type="ECO:0000256" key="2">
    <source>
        <dbReference type="ARBA" id="ARBA00010157"/>
    </source>
</evidence>
<proteinExistence type="inferred from homology"/>
<keyword evidence="5 8" id="KW-1133">Transmembrane helix</keyword>
<feature type="transmembrane region" description="Helical" evidence="8">
    <location>
        <begin position="213"/>
        <end position="233"/>
    </location>
</feature>
<dbReference type="PANTHER" id="PTHR33406">
    <property type="entry name" value="MEMBRANE PROTEIN MJ1562-RELATED"/>
    <property type="match status" value="1"/>
</dbReference>
<dbReference type="InterPro" id="IPR004869">
    <property type="entry name" value="MMPL_dom"/>
</dbReference>
<feature type="transmembrane region" description="Helical" evidence="8">
    <location>
        <begin position="266"/>
        <end position="284"/>
    </location>
</feature>
<comment type="caution">
    <text evidence="10">The sequence shown here is derived from an EMBL/GenBank/DDBJ whole genome shotgun (WGS) entry which is preliminary data.</text>
</comment>
<comment type="subcellular location">
    <subcellularLocation>
        <location evidence="1">Cell membrane</location>
        <topology evidence="1">Multi-pass membrane protein</topology>
    </subcellularLocation>
</comment>
<feature type="compositionally biased region" description="Low complexity" evidence="7">
    <location>
        <begin position="15"/>
        <end position="25"/>
    </location>
</feature>
<evidence type="ECO:0000313" key="11">
    <source>
        <dbReference type="Proteomes" id="UP000280698"/>
    </source>
</evidence>
<dbReference type="Pfam" id="PF03176">
    <property type="entry name" value="MMPL"/>
    <property type="match status" value="2"/>
</dbReference>
<dbReference type="Proteomes" id="UP000280698">
    <property type="component" value="Unassembled WGS sequence"/>
</dbReference>
<evidence type="ECO:0000256" key="4">
    <source>
        <dbReference type="ARBA" id="ARBA00022692"/>
    </source>
</evidence>
<evidence type="ECO:0000256" key="6">
    <source>
        <dbReference type="ARBA" id="ARBA00023136"/>
    </source>
</evidence>
<feature type="region of interest" description="Disordered" evidence="7">
    <location>
        <begin position="1"/>
        <end position="40"/>
    </location>
</feature>
<dbReference type="InterPro" id="IPR050545">
    <property type="entry name" value="Mycobact_MmpL"/>
</dbReference>
<dbReference type="PANTHER" id="PTHR33406:SF11">
    <property type="entry name" value="MEMBRANE PROTEIN SCO6666-RELATED"/>
    <property type="match status" value="1"/>
</dbReference>
<evidence type="ECO:0000256" key="3">
    <source>
        <dbReference type="ARBA" id="ARBA00022475"/>
    </source>
</evidence>
<gene>
    <name evidence="10" type="ORF">EFE23_23320</name>
</gene>
<protein>
    <submittedName>
        <fullName evidence="10">MMPL family transporter</fullName>
    </submittedName>
</protein>
<feature type="transmembrane region" description="Helical" evidence="8">
    <location>
        <begin position="339"/>
        <end position="363"/>
    </location>
</feature>
<feature type="transmembrane region" description="Helical" evidence="8">
    <location>
        <begin position="311"/>
        <end position="333"/>
    </location>
</feature>
<keyword evidence="6 8" id="KW-0472">Membrane</keyword>
<feature type="transmembrane region" description="Helical" evidence="8">
    <location>
        <begin position="558"/>
        <end position="578"/>
    </location>
</feature>